<comment type="similarity">
    <text evidence="1">Belongs to the short-chain dehydrogenases/reductases (SDR) family.</text>
</comment>
<name>A0A443VIC1_RAOPL</name>
<gene>
    <name evidence="3" type="ORF">DN603_20925</name>
</gene>
<accession>A0A443VIC1</accession>
<dbReference type="PANTHER" id="PTHR43639:SF1">
    <property type="entry name" value="SHORT-CHAIN DEHYDROGENASE_REDUCTASE FAMILY PROTEIN"/>
    <property type="match status" value="1"/>
</dbReference>
<protein>
    <submittedName>
        <fullName evidence="3">Short-chain dehydrogenase</fullName>
    </submittedName>
</protein>
<dbReference type="Proteomes" id="UP000288843">
    <property type="component" value="Unassembled WGS sequence"/>
</dbReference>
<dbReference type="RefSeq" id="WP_128320072.1">
    <property type="nucleotide sequence ID" value="NZ_JAUBKS010000030.1"/>
</dbReference>
<sequence length="266" mass="27375">MLVKDKVAAIFGGSGAIGSAVAHAMAREGARVYLGARDRQKLDRVAGEIRAAGGRAETFIVDLLDERSTAERIAQLTQQSDGLDIVVNATGFVHNQGKEITTLSLAEFMQGITPFLAAQFNLAKAVTPYMGGARPGAIITVVAPAATMAMPGHLGHIVGCAGSEAFIKALASELGPKNIRVLGVRSHAITGAVEAGSYTAEVFAAKAQAMGLTVEQWVGGAAHSTMLKRLPTLTQVADVITFLASDRADAMTATVVNMTAGATTGG</sequence>
<dbReference type="PRINTS" id="PR00081">
    <property type="entry name" value="GDHRDH"/>
</dbReference>
<organism evidence="3 4">
    <name type="scientific">Raoultella planticola</name>
    <name type="common">Klebsiella planticola</name>
    <dbReference type="NCBI Taxonomy" id="575"/>
    <lineage>
        <taxon>Bacteria</taxon>
        <taxon>Pseudomonadati</taxon>
        <taxon>Pseudomonadota</taxon>
        <taxon>Gammaproteobacteria</taxon>
        <taxon>Enterobacterales</taxon>
        <taxon>Enterobacteriaceae</taxon>
        <taxon>Klebsiella/Raoultella group</taxon>
        <taxon>Raoultella</taxon>
    </lineage>
</organism>
<dbReference type="GO" id="GO:0016491">
    <property type="term" value="F:oxidoreductase activity"/>
    <property type="evidence" value="ECO:0007669"/>
    <property type="project" value="UniProtKB-KW"/>
</dbReference>
<proteinExistence type="inferred from homology"/>
<evidence type="ECO:0000256" key="1">
    <source>
        <dbReference type="ARBA" id="ARBA00006484"/>
    </source>
</evidence>
<evidence type="ECO:0000313" key="4">
    <source>
        <dbReference type="Proteomes" id="UP000288843"/>
    </source>
</evidence>
<dbReference type="Gene3D" id="3.40.50.720">
    <property type="entry name" value="NAD(P)-binding Rossmann-like Domain"/>
    <property type="match status" value="1"/>
</dbReference>
<evidence type="ECO:0000256" key="2">
    <source>
        <dbReference type="ARBA" id="ARBA00023002"/>
    </source>
</evidence>
<dbReference type="InterPro" id="IPR036291">
    <property type="entry name" value="NAD(P)-bd_dom_sf"/>
</dbReference>
<dbReference type="PANTHER" id="PTHR43639">
    <property type="entry name" value="OXIDOREDUCTASE, SHORT-CHAIN DEHYDROGENASE/REDUCTASE FAMILY (AFU_ORTHOLOGUE AFUA_5G02870)"/>
    <property type="match status" value="1"/>
</dbReference>
<dbReference type="AlphaFoldDB" id="A0A443VIC1"/>
<dbReference type="Pfam" id="PF13561">
    <property type="entry name" value="adh_short_C2"/>
    <property type="match status" value="1"/>
</dbReference>
<reference evidence="3 4" key="1">
    <citation type="submission" date="2018-06" db="EMBL/GenBank/DDBJ databases">
        <title>Carbapenemase-producing Enterobacteriaceae present in wastewater treatment plant effluent and nearby surface waters in the US.</title>
        <authorList>
            <person name="Mathys D.A."/>
            <person name="Mollenkopf D.F."/>
            <person name="Feicht S.M."/>
            <person name="Adams R.J."/>
            <person name="Albers A.L."/>
            <person name="Stuever D.M."/>
            <person name="Daniels J.B."/>
            <person name="Wittum T.E."/>
        </authorList>
    </citation>
    <scope>NUCLEOTIDE SEQUENCE [LARGE SCALE GENOMIC DNA]</scope>
    <source>
        <strain evidence="3 4">GEO_47_Down_B</strain>
    </source>
</reference>
<keyword evidence="2" id="KW-0560">Oxidoreductase</keyword>
<dbReference type="SUPFAM" id="SSF51735">
    <property type="entry name" value="NAD(P)-binding Rossmann-fold domains"/>
    <property type="match status" value="1"/>
</dbReference>
<dbReference type="InterPro" id="IPR002347">
    <property type="entry name" value="SDR_fam"/>
</dbReference>
<dbReference type="EMBL" id="QKOX01000025">
    <property type="protein sequence ID" value="RWT19469.1"/>
    <property type="molecule type" value="Genomic_DNA"/>
</dbReference>
<evidence type="ECO:0000313" key="3">
    <source>
        <dbReference type="EMBL" id="RWT19469.1"/>
    </source>
</evidence>
<comment type="caution">
    <text evidence="3">The sequence shown here is derived from an EMBL/GenBank/DDBJ whole genome shotgun (WGS) entry which is preliminary data.</text>
</comment>